<dbReference type="InterPro" id="IPR004839">
    <property type="entry name" value="Aminotransferase_I/II_large"/>
</dbReference>
<dbReference type="InterPro" id="IPR015424">
    <property type="entry name" value="PyrdxlP-dep_Trfase"/>
</dbReference>
<keyword evidence="3 6" id="KW-0032">Aminotransferase</keyword>
<name>A0ABV6YYE8_UNCC1</name>
<evidence type="ECO:0000259" key="7">
    <source>
        <dbReference type="Pfam" id="PF00155"/>
    </source>
</evidence>
<dbReference type="PROSITE" id="PS00105">
    <property type="entry name" value="AA_TRANSFER_CLASS_1"/>
    <property type="match status" value="1"/>
</dbReference>
<dbReference type="GO" id="GO:0008483">
    <property type="term" value="F:transaminase activity"/>
    <property type="evidence" value="ECO:0007669"/>
    <property type="project" value="UniProtKB-KW"/>
</dbReference>
<evidence type="ECO:0000313" key="8">
    <source>
        <dbReference type="EMBL" id="MFC1851202.1"/>
    </source>
</evidence>
<sequence>MRAQWSPHLKQVANPPIVQFKQEIARLLPPHREILDLTQAIPSYLPPAIVRQYLLDELKGKKIFFYTEDQGLLELRKTICEQSEQKNIQIAPDNILVTAGANMAFFIALASILQPGEEVIVPTPYYFNHEMAIRLCHGVPVEVHLRPETGFSLDPELIEKGLSPRTRAIVVVSPNNPTGALYSAQNLHQVYELCRRHGLFLIHDETYEVFDLPDRQHYTLLSRDDWSENLISIHSYSKTFSLTGFRVGYLVCNRELLSELLKIQDTLVICAPHFGQKAALLALHNDPTWLAEKKQLMEKKRQLFHQVCADVNRNFTLLVSGAFFGYVKHLYQTSARAVAMSLAQKAAVTVLPGEFFGTGQESYLRFALGNIEEKQFEELGHRLKKFTMSESSS</sequence>
<dbReference type="Gene3D" id="3.40.640.10">
    <property type="entry name" value="Type I PLP-dependent aspartate aminotransferase-like (Major domain)"/>
    <property type="match status" value="1"/>
</dbReference>
<accession>A0ABV6YYE8</accession>
<dbReference type="Proteomes" id="UP001594351">
    <property type="component" value="Unassembled WGS sequence"/>
</dbReference>
<dbReference type="PANTHER" id="PTHR46383">
    <property type="entry name" value="ASPARTATE AMINOTRANSFERASE"/>
    <property type="match status" value="1"/>
</dbReference>
<dbReference type="InterPro" id="IPR050596">
    <property type="entry name" value="AspAT/PAT-like"/>
</dbReference>
<dbReference type="EC" id="2.6.1.-" evidence="6"/>
<keyword evidence="9" id="KW-1185">Reference proteome</keyword>
<evidence type="ECO:0000256" key="1">
    <source>
        <dbReference type="ARBA" id="ARBA00001933"/>
    </source>
</evidence>
<comment type="caution">
    <text evidence="8">The sequence shown here is derived from an EMBL/GenBank/DDBJ whole genome shotgun (WGS) entry which is preliminary data.</text>
</comment>
<dbReference type="SUPFAM" id="SSF53383">
    <property type="entry name" value="PLP-dependent transferases"/>
    <property type="match status" value="1"/>
</dbReference>
<dbReference type="NCBIfam" id="NF005732">
    <property type="entry name" value="PRK07550.1"/>
    <property type="match status" value="1"/>
</dbReference>
<keyword evidence="5" id="KW-0663">Pyridoxal phosphate</keyword>
<evidence type="ECO:0000256" key="6">
    <source>
        <dbReference type="RuleBase" id="RU000481"/>
    </source>
</evidence>
<dbReference type="Pfam" id="PF00155">
    <property type="entry name" value="Aminotran_1_2"/>
    <property type="match status" value="1"/>
</dbReference>
<feature type="domain" description="Aminotransferase class I/classII large" evidence="7">
    <location>
        <begin position="33"/>
        <end position="382"/>
    </location>
</feature>
<evidence type="ECO:0000256" key="3">
    <source>
        <dbReference type="ARBA" id="ARBA00022576"/>
    </source>
</evidence>
<comment type="similarity">
    <text evidence="2 6">Belongs to the class-I pyridoxal-phosphate-dependent aminotransferase family.</text>
</comment>
<evidence type="ECO:0000256" key="2">
    <source>
        <dbReference type="ARBA" id="ARBA00007441"/>
    </source>
</evidence>
<organism evidence="8 9">
    <name type="scientific">candidate division CSSED10-310 bacterium</name>
    <dbReference type="NCBI Taxonomy" id="2855610"/>
    <lineage>
        <taxon>Bacteria</taxon>
        <taxon>Bacteria division CSSED10-310</taxon>
    </lineage>
</organism>
<dbReference type="EMBL" id="JBHPBY010000164">
    <property type="protein sequence ID" value="MFC1851202.1"/>
    <property type="molecule type" value="Genomic_DNA"/>
</dbReference>
<evidence type="ECO:0000256" key="4">
    <source>
        <dbReference type="ARBA" id="ARBA00022679"/>
    </source>
</evidence>
<comment type="cofactor">
    <cofactor evidence="1 6">
        <name>pyridoxal 5'-phosphate</name>
        <dbReference type="ChEBI" id="CHEBI:597326"/>
    </cofactor>
</comment>
<gene>
    <name evidence="8" type="ORF">ACFL27_13485</name>
</gene>
<evidence type="ECO:0000313" key="9">
    <source>
        <dbReference type="Proteomes" id="UP001594351"/>
    </source>
</evidence>
<reference evidence="8 9" key="1">
    <citation type="submission" date="2024-09" db="EMBL/GenBank/DDBJ databases">
        <title>Laminarin stimulates single cell rates of sulfate reduction while oxygen inhibits transcriptomic activity in coastal marine sediment.</title>
        <authorList>
            <person name="Lindsay M."/>
            <person name="Orcutt B."/>
            <person name="Emerson D."/>
            <person name="Stepanauskas R."/>
            <person name="D'Angelo T."/>
        </authorList>
    </citation>
    <scope>NUCLEOTIDE SEQUENCE [LARGE SCALE GENOMIC DNA]</scope>
    <source>
        <strain evidence="8">SAG AM-311-K15</strain>
    </source>
</reference>
<keyword evidence="4 6" id="KW-0808">Transferase</keyword>
<proteinExistence type="inferred from homology"/>
<dbReference type="PANTHER" id="PTHR46383:SF1">
    <property type="entry name" value="ASPARTATE AMINOTRANSFERASE"/>
    <property type="match status" value="1"/>
</dbReference>
<dbReference type="InterPro" id="IPR004838">
    <property type="entry name" value="NHTrfase_class1_PyrdxlP-BS"/>
</dbReference>
<dbReference type="InterPro" id="IPR015421">
    <property type="entry name" value="PyrdxlP-dep_Trfase_major"/>
</dbReference>
<evidence type="ECO:0000256" key="5">
    <source>
        <dbReference type="ARBA" id="ARBA00022898"/>
    </source>
</evidence>
<dbReference type="CDD" id="cd00609">
    <property type="entry name" value="AAT_like"/>
    <property type="match status" value="1"/>
</dbReference>
<protein>
    <recommendedName>
        <fullName evidence="6">Aminotransferase</fullName>
        <ecNumber evidence="6">2.6.1.-</ecNumber>
    </recommendedName>
</protein>